<dbReference type="EMBL" id="RXOF01000008">
    <property type="protein sequence ID" value="RTQ48950.1"/>
    <property type="molecule type" value="Genomic_DNA"/>
</dbReference>
<dbReference type="GO" id="GO:0016020">
    <property type="term" value="C:membrane"/>
    <property type="evidence" value="ECO:0007669"/>
    <property type="project" value="UniProtKB-SubCell"/>
</dbReference>
<dbReference type="RefSeq" id="WP_126694026.1">
    <property type="nucleotide sequence ID" value="NZ_RXOF01000008.1"/>
</dbReference>
<proteinExistence type="predicted"/>
<keyword evidence="3 5" id="KW-1133">Transmembrane helix</keyword>
<keyword evidence="8" id="KW-1185">Reference proteome</keyword>
<gene>
    <name evidence="7" type="ORF">EJV47_15265</name>
</gene>
<comment type="caution">
    <text evidence="7">The sequence shown here is derived from an EMBL/GenBank/DDBJ whole genome shotgun (WGS) entry which is preliminary data.</text>
</comment>
<dbReference type="InterPro" id="IPR051533">
    <property type="entry name" value="WaaL-like"/>
</dbReference>
<dbReference type="Pfam" id="PF04932">
    <property type="entry name" value="Wzy_C"/>
    <property type="match status" value="1"/>
</dbReference>
<dbReference type="PANTHER" id="PTHR37422">
    <property type="entry name" value="TEICHURONIC ACID BIOSYNTHESIS PROTEIN TUAE"/>
    <property type="match status" value="1"/>
</dbReference>
<comment type="subcellular location">
    <subcellularLocation>
        <location evidence="1">Membrane</location>
        <topology evidence="1">Multi-pass membrane protein</topology>
    </subcellularLocation>
</comment>
<sequence>MKIHLRFLLLTAIVLVLLSDRAFTQFAFERDDDPLLGKYQYLLVGLGLAGGLFYFRTMEPLMRTWFLVLLGCLGGLALESYHGWGSWAVYPHVFSKLTVLLPLFAVYGYYRRRGLPPLPLLVRLILLGLAINLAFFNQDALSLSAFLDNERGFSVTSAYLLLPCAMLALNWYLSRGNWLWLLTFLGCVGLIIFLQHRTVWIATAVALVLNLLLIWRKVPGIRLSLHRLGPLVLVPVLALSTGGLAAALENPNVVKKLVQSIEDIQNPTKQGTGSWRMQQVESYTPFVQERPLLGWRLDGFELPVQFYSLDTDAPVWENGTGHHFHSFYLDRLFYFGLAGVLLVLLVPLIVAGRRLLNPAPFTPETAALLAYAGSAVTYGISYDWPVYLYGMLGLVLAAITQPAALPAAAPAPRRRAEPLAPPQPHLLRHVPA</sequence>
<dbReference type="Proteomes" id="UP000282184">
    <property type="component" value="Unassembled WGS sequence"/>
</dbReference>
<feature type="transmembrane region" description="Helical" evidence="5">
    <location>
        <begin position="332"/>
        <end position="351"/>
    </location>
</feature>
<keyword evidence="2 5" id="KW-0812">Transmembrane</keyword>
<evidence type="ECO:0000256" key="5">
    <source>
        <dbReference type="SAM" id="Phobius"/>
    </source>
</evidence>
<dbReference type="OrthoDB" id="742098at2"/>
<feature type="transmembrane region" description="Helical" evidence="5">
    <location>
        <begin position="178"/>
        <end position="194"/>
    </location>
</feature>
<evidence type="ECO:0000313" key="8">
    <source>
        <dbReference type="Proteomes" id="UP000282184"/>
    </source>
</evidence>
<feature type="transmembrane region" description="Helical" evidence="5">
    <location>
        <begin position="200"/>
        <end position="216"/>
    </location>
</feature>
<organism evidence="7 8">
    <name type="scientific">Hymenobacter gummosus</name>
    <dbReference type="NCBI Taxonomy" id="1776032"/>
    <lineage>
        <taxon>Bacteria</taxon>
        <taxon>Pseudomonadati</taxon>
        <taxon>Bacteroidota</taxon>
        <taxon>Cytophagia</taxon>
        <taxon>Cytophagales</taxon>
        <taxon>Hymenobacteraceae</taxon>
        <taxon>Hymenobacter</taxon>
    </lineage>
</organism>
<keyword evidence="4 5" id="KW-0472">Membrane</keyword>
<feature type="transmembrane region" description="Helical" evidence="5">
    <location>
        <begin position="386"/>
        <end position="405"/>
    </location>
</feature>
<evidence type="ECO:0000313" key="7">
    <source>
        <dbReference type="EMBL" id="RTQ48950.1"/>
    </source>
</evidence>
<feature type="transmembrane region" description="Helical" evidence="5">
    <location>
        <begin position="64"/>
        <end position="84"/>
    </location>
</feature>
<dbReference type="AlphaFoldDB" id="A0A431U1F5"/>
<evidence type="ECO:0000256" key="3">
    <source>
        <dbReference type="ARBA" id="ARBA00022989"/>
    </source>
</evidence>
<feature type="transmembrane region" description="Helical" evidence="5">
    <location>
        <begin position="228"/>
        <end position="248"/>
    </location>
</feature>
<dbReference type="PANTHER" id="PTHR37422:SF13">
    <property type="entry name" value="LIPOPOLYSACCHARIDE BIOSYNTHESIS PROTEIN PA4999-RELATED"/>
    <property type="match status" value="1"/>
</dbReference>
<feature type="transmembrane region" description="Helical" evidence="5">
    <location>
        <begin position="363"/>
        <end position="380"/>
    </location>
</feature>
<feature type="transmembrane region" description="Helical" evidence="5">
    <location>
        <begin position="90"/>
        <end position="110"/>
    </location>
</feature>
<dbReference type="InterPro" id="IPR007016">
    <property type="entry name" value="O-antigen_ligase-rel_domated"/>
</dbReference>
<evidence type="ECO:0000256" key="2">
    <source>
        <dbReference type="ARBA" id="ARBA00022692"/>
    </source>
</evidence>
<evidence type="ECO:0000259" key="6">
    <source>
        <dbReference type="Pfam" id="PF04932"/>
    </source>
</evidence>
<feature type="domain" description="O-antigen ligase-related" evidence="6">
    <location>
        <begin position="183"/>
        <end position="343"/>
    </location>
</feature>
<feature type="transmembrane region" description="Helical" evidence="5">
    <location>
        <begin position="117"/>
        <end position="136"/>
    </location>
</feature>
<name>A0A431U1F5_9BACT</name>
<reference evidence="7 8" key="1">
    <citation type="submission" date="2018-12" db="EMBL/GenBank/DDBJ databases">
        <title>Hymenobacter gummosus sp. nov., isolated from a spring.</title>
        <authorList>
            <person name="Nie L."/>
        </authorList>
    </citation>
    <scope>NUCLEOTIDE SEQUENCE [LARGE SCALE GENOMIC DNA]</scope>
    <source>
        <strain evidence="7 8">KCTC 52166</strain>
    </source>
</reference>
<protein>
    <recommendedName>
        <fullName evidence="6">O-antigen ligase-related domain-containing protein</fullName>
    </recommendedName>
</protein>
<evidence type="ECO:0000256" key="1">
    <source>
        <dbReference type="ARBA" id="ARBA00004141"/>
    </source>
</evidence>
<feature type="transmembrane region" description="Helical" evidence="5">
    <location>
        <begin position="38"/>
        <end position="55"/>
    </location>
</feature>
<evidence type="ECO:0000256" key="4">
    <source>
        <dbReference type="ARBA" id="ARBA00023136"/>
    </source>
</evidence>
<accession>A0A431U1F5</accession>
<feature type="transmembrane region" description="Helical" evidence="5">
    <location>
        <begin position="156"/>
        <end position="173"/>
    </location>
</feature>